<evidence type="ECO:0000313" key="1">
    <source>
        <dbReference type="EMBL" id="KAB1210755.1"/>
    </source>
</evidence>
<dbReference type="OrthoDB" id="1742503at2759"/>
<reference evidence="1 2" key="1">
    <citation type="journal article" date="2019" name="Plant Biotechnol. J.">
        <title>The red bayberry genome and genetic basis of sex determination.</title>
        <authorList>
            <person name="Jia H.M."/>
            <person name="Jia H.J."/>
            <person name="Cai Q.L."/>
            <person name="Wang Y."/>
            <person name="Zhao H.B."/>
            <person name="Yang W.F."/>
            <person name="Wang G.Y."/>
            <person name="Li Y.H."/>
            <person name="Zhan D.L."/>
            <person name="Shen Y.T."/>
            <person name="Niu Q.F."/>
            <person name="Chang L."/>
            <person name="Qiu J."/>
            <person name="Zhao L."/>
            <person name="Xie H.B."/>
            <person name="Fu W.Y."/>
            <person name="Jin J."/>
            <person name="Li X.W."/>
            <person name="Jiao Y."/>
            <person name="Zhou C.C."/>
            <person name="Tu T."/>
            <person name="Chai C.Y."/>
            <person name="Gao J.L."/>
            <person name="Fan L.J."/>
            <person name="van de Weg E."/>
            <person name="Wang J.Y."/>
            <person name="Gao Z.S."/>
        </authorList>
    </citation>
    <scope>NUCLEOTIDE SEQUENCE [LARGE SCALE GENOMIC DNA]</scope>
    <source>
        <tissue evidence="1">Leaves</tissue>
    </source>
</reference>
<dbReference type="EMBL" id="RXIC02000024">
    <property type="protein sequence ID" value="KAB1210755.1"/>
    <property type="molecule type" value="Genomic_DNA"/>
</dbReference>
<accession>A0A6A1VE07</accession>
<organism evidence="1 2">
    <name type="scientific">Morella rubra</name>
    <name type="common">Chinese bayberry</name>
    <dbReference type="NCBI Taxonomy" id="262757"/>
    <lineage>
        <taxon>Eukaryota</taxon>
        <taxon>Viridiplantae</taxon>
        <taxon>Streptophyta</taxon>
        <taxon>Embryophyta</taxon>
        <taxon>Tracheophyta</taxon>
        <taxon>Spermatophyta</taxon>
        <taxon>Magnoliopsida</taxon>
        <taxon>eudicotyledons</taxon>
        <taxon>Gunneridae</taxon>
        <taxon>Pentapetalae</taxon>
        <taxon>rosids</taxon>
        <taxon>fabids</taxon>
        <taxon>Fagales</taxon>
        <taxon>Myricaceae</taxon>
        <taxon>Morella</taxon>
    </lineage>
</organism>
<gene>
    <name evidence="1" type="ORF">CJ030_MR6G019854</name>
</gene>
<comment type="caution">
    <text evidence="1">The sequence shown here is derived from an EMBL/GenBank/DDBJ whole genome shotgun (WGS) entry which is preliminary data.</text>
</comment>
<evidence type="ECO:0000313" key="2">
    <source>
        <dbReference type="Proteomes" id="UP000516437"/>
    </source>
</evidence>
<dbReference type="Proteomes" id="UP000516437">
    <property type="component" value="Chromosome 6"/>
</dbReference>
<proteinExistence type="predicted"/>
<name>A0A6A1VE07_9ROSI</name>
<sequence>MEKLEEHILAVKLFYCKASNRDLINVNDTIWIINMPPYEFPDGSSLLTVKFLLCRQHDKLSKMVNASGYREKVPSHIHQDNVAKLAALMQELLSLEEAGQHIEAQASSNQHN</sequence>
<protein>
    <submittedName>
        <fullName evidence="1">Uncharacterized protein</fullName>
    </submittedName>
</protein>
<keyword evidence="2" id="KW-1185">Reference proteome</keyword>
<dbReference type="AlphaFoldDB" id="A0A6A1VE07"/>